<name>A0AAV7PEF5_PLEWA</name>
<accession>A0AAV7PEF5</accession>
<feature type="region of interest" description="Disordered" evidence="1">
    <location>
        <begin position="1"/>
        <end position="21"/>
    </location>
</feature>
<keyword evidence="3" id="KW-1185">Reference proteome</keyword>
<feature type="non-terminal residue" evidence="2">
    <location>
        <position position="56"/>
    </location>
</feature>
<dbReference type="EMBL" id="JANPWB010000011">
    <property type="protein sequence ID" value="KAJ1126149.1"/>
    <property type="molecule type" value="Genomic_DNA"/>
</dbReference>
<sequence length="56" mass="5847">MPTNGTPGHGAHEALQGSSGNLVVAASPDFVLVPPPAGRRWPESQTSAAPVRPRYR</sequence>
<protein>
    <submittedName>
        <fullName evidence="2">Uncharacterized protein</fullName>
    </submittedName>
</protein>
<evidence type="ECO:0000313" key="3">
    <source>
        <dbReference type="Proteomes" id="UP001066276"/>
    </source>
</evidence>
<evidence type="ECO:0000256" key="1">
    <source>
        <dbReference type="SAM" id="MobiDB-lite"/>
    </source>
</evidence>
<organism evidence="2 3">
    <name type="scientific">Pleurodeles waltl</name>
    <name type="common">Iberian ribbed newt</name>
    <dbReference type="NCBI Taxonomy" id="8319"/>
    <lineage>
        <taxon>Eukaryota</taxon>
        <taxon>Metazoa</taxon>
        <taxon>Chordata</taxon>
        <taxon>Craniata</taxon>
        <taxon>Vertebrata</taxon>
        <taxon>Euteleostomi</taxon>
        <taxon>Amphibia</taxon>
        <taxon>Batrachia</taxon>
        <taxon>Caudata</taxon>
        <taxon>Salamandroidea</taxon>
        <taxon>Salamandridae</taxon>
        <taxon>Pleurodelinae</taxon>
        <taxon>Pleurodeles</taxon>
    </lineage>
</organism>
<reference evidence="2" key="1">
    <citation type="journal article" date="2022" name="bioRxiv">
        <title>Sequencing and chromosome-scale assembly of the giantPleurodeles waltlgenome.</title>
        <authorList>
            <person name="Brown T."/>
            <person name="Elewa A."/>
            <person name="Iarovenko S."/>
            <person name="Subramanian E."/>
            <person name="Araus A.J."/>
            <person name="Petzold A."/>
            <person name="Susuki M."/>
            <person name="Suzuki K.-i.T."/>
            <person name="Hayashi T."/>
            <person name="Toyoda A."/>
            <person name="Oliveira C."/>
            <person name="Osipova E."/>
            <person name="Leigh N.D."/>
            <person name="Simon A."/>
            <person name="Yun M.H."/>
        </authorList>
    </citation>
    <scope>NUCLEOTIDE SEQUENCE</scope>
    <source>
        <strain evidence="2">20211129_DDA</strain>
        <tissue evidence="2">Liver</tissue>
    </source>
</reference>
<feature type="region of interest" description="Disordered" evidence="1">
    <location>
        <begin position="33"/>
        <end position="56"/>
    </location>
</feature>
<dbReference type="Proteomes" id="UP001066276">
    <property type="component" value="Chromosome 7"/>
</dbReference>
<comment type="caution">
    <text evidence="2">The sequence shown here is derived from an EMBL/GenBank/DDBJ whole genome shotgun (WGS) entry which is preliminary data.</text>
</comment>
<evidence type="ECO:0000313" key="2">
    <source>
        <dbReference type="EMBL" id="KAJ1126149.1"/>
    </source>
</evidence>
<dbReference type="AlphaFoldDB" id="A0AAV7PEF5"/>
<gene>
    <name evidence="2" type="ORF">NDU88_004558</name>
</gene>
<proteinExistence type="predicted"/>